<gene>
    <name evidence="3" type="ordered locus">Sterm_3330</name>
</gene>
<dbReference type="SUPFAM" id="SSF51735">
    <property type="entry name" value="NAD(P)-binding Rossmann-fold domains"/>
    <property type="match status" value="1"/>
</dbReference>
<accession>D1AQB0</accession>
<reference evidence="3 4" key="2">
    <citation type="journal article" date="2010" name="Stand. Genomic Sci.">
        <title>Complete genome sequence of Sebaldella termitidis type strain (NCTC 11300).</title>
        <authorList>
            <person name="Harmon-Smith M."/>
            <person name="Celia L."/>
            <person name="Chertkov O."/>
            <person name="Lapidus A."/>
            <person name="Copeland A."/>
            <person name="Glavina Del Rio T."/>
            <person name="Nolan M."/>
            <person name="Lucas S."/>
            <person name="Tice H."/>
            <person name="Cheng J.F."/>
            <person name="Han C."/>
            <person name="Detter J.C."/>
            <person name="Bruce D."/>
            <person name="Goodwin L."/>
            <person name="Pitluck S."/>
            <person name="Pati A."/>
            <person name="Liolios K."/>
            <person name="Ivanova N."/>
            <person name="Mavromatis K."/>
            <person name="Mikhailova N."/>
            <person name="Chen A."/>
            <person name="Palaniappan K."/>
            <person name="Land M."/>
            <person name="Hauser L."/>
            <person name="Chang Y.J."/>
            <person name="Jeffries C.D."/>
            <person name="Brettin T."/>
            <person name="Goker M."/>
            <person name="Beck B."/>
            <person name="Bristow J."/>
            <person name="Eisen J.A."/>
            <person name="Markowitz V."/>
            <person name="Hugenholtz P."/>
            <person name="Kyrpides N.C."/>
            <person name="Klenk H.P."/>
            <person name="Chen F."/>
        </authorList>
    </citation>
    <scope>NUCLEOTIDE SEQUENCE [LARGE SCALE GENOMIC DNA]</scope>
    <source>
        <strain evidence="4">ATCC 33386 / NCTC 11300</strain>
    </source>
</reference>
<dbReference type="eggNOG" id="COG0673">
    <property type="taxonomic scope" value="Bacteria"/>
</dbReference>
<dbReference type="PANTHER" id="PTHR43377:SF1">
    <property type="entry name" value="BILIVERDIN REDUCTASE A"/>
    <property type="match status" value="1"/>
</dbReference>
<keyword evidence="4" id="KW-1185">Reference proteome</keyword>
<dbReference type="SUPFAM" id="SSF55347">
    <property type="entry name" value="Glyceraldehyde-3-phosphate dehydrogenase-like, C-terminal domain"/>
    <property type="match status" value="1"/>
</dbReference>
<feature type="domain" description="GFO/IDH/MocA-like oxidoreductase" evidence="2">
    <location>
        <begin position="141"/>
        <end position="253"/>
    </location>
</feature>
<proteinExistence type="predicted"/>
<evidence type="ECO:0000313" key="4">
    <source>
        <dbReference type="Proteomes" id="UP000000845"/>
    </source>
</evidence>
<dbReference type="KEGG" id="str:Sterm_3330"/>
<feature type="domain" description="Gfo/Idh/MocA-like oxidoreductase N-terminal" evidence="1">
    <location>
        <begin position="4"/>
        <end position="122"/>
    </location>
</feature>
<evidence type="ECO:0000259" key="1">
    <source>
        <dbReference type="Pfam" id="PF01408"/>
    </source>
</evidence>
<dbReference type="Gene3D" id="3.30.360.10">
    <property type="entry name" value="Dihydrodipicolinate Reductase, domain 2"/>
    <property type="match status" value="1"/>
</dbReference>
<dbReference type="Proteomes" id="UP000000845">
    <property type="component" value="Chromosome"/>
</dbReference>
<dbReference type="InterPro" id="IPR055170">
    <property type="entry name" value="GFO_IDH_MocA-like_dom"/>
</dbReference>
<dbReference type="InterPro" id="IPR036291">
    <property type="entry name" value="NAD(P)-bd_dom_sf"/>
</dbReference>
<sequence length="339" mass="38204">MKRIKAAVVGAGIYGSHHINAYLNNDKTELVGVCDLDPKKLDMVKKEYSINTYTDLEEMIKKEKPDIISIATPDPYHFGPAKTAIENNIDVLVEKPLATSRKECEELIKLAEAHNVKVGVDFHKRWDPASINLKLELEKEDTGKIVRGYVSMDDIIDVPVNWLPWSRNSSPAYFLGVHCYDLIRYLIEDEVTEVYAVGSKSVLSGMGIDTYDNVQAILKFSKGSTWTVENSWILPDKFPKSNDGRMFIVTEKKYLRSDSQNRGVEFFSDTKTQTPNSYFITYRNNKAFGFGIDPINDFTDSIISGEKFMANAVDGLEATKIADAVHESIITGKPVKLER</sequence>
<dbReference type="Pfam" id="PF22725">
    <property type="entry name" value="GFO_IDH_MocA_C3"/>
    <property type="match status" value="1"/>
</dbReference>
<protein>
    <submittedName>
        <fullName evidence="3">Oxidoreductase domain protein</fullName>
    </submittedName>
</protein>
<dbReference type="InterPro" id="IPR051450">
    <property type="entry name" value="Gfo/Idh/MocA_Oxidoreductases"/>
</dbReference>
<dbReference type="Pfam" id="PF01408">
    <property type="entry name" value="GFO_IDH_MocA"/>
    <property type="match status" value="1"/>
</dbReference>
<dbReference type="AlphaFoldDB" id="D1AQB0"/>
<dbReference type="RefSeq" id="WP_012862752.1">
    <property type="nucleotide sequence ID" value="NC_013517.1"/>
</dbReference>
<dbReference type="Gene3D" id="3.40.50.720">
    <property type="entry name" value="NAD(P)-binding Rossmann-like Domain"/>
    <property type="match status" value="1"/>
</dbReference>
<evidence type="ECO:0000313" key="3">
    <source>
        <dbReference type="EMBL" id="ACZ10170.1"/>
    </source>
</evidence>
<dbReference type="GO" id="GO:0000166">
    <property type="term" value="F:nucleotide binding"/>
    <property type="evidence" value="ECO:0007669"/>
    <property type="project" value="InterPro"/>
</dbReference>
<organism evidence="3 4">
    <name type="scientific">Sebaldella termitidis (strain ATCC 33386 / NCTC 11300)</name>
    <dbReference type="NCBI Taxonomy" id="526218"/>
    <lineage>
        <taxon>Bacteria</taxon>
        <taxon>Fusobacteriati</taxon>
        <taxon>Fusobacteriota</taxon>
        <taxon>Fusobacteriia</taxon>
        <taxon>Fusobacteriales</taxon>
        <taxon>Leptotrichiaceae</taxon>
        <taxon>Sebaldella</taxon>
    </lineage>
</organism>
<dbReference type="HOGENOM" id="CLU_023194_1_2_0"/>
<dbReference type="InterPro" id="IPR000683">
    <property type="entry name" value="Gfo/Idh/MocA-like_OxRdtase_N"/>
</dbReference>
<name>D1AQB0_SEBTE</name>
<dbReference type="EMBL" id="CP001739">
    <property type="protein sequence ID" value="ACZ10170.1"/>
    <property type="molecule type" value="Genomic_DNA"/>
</dbReference>
<dbReference type="STRING" id="526218.Sterm_3330"/>
<reference evidence="4" key="1">
    <citation type="submission" date="2009-09" db="EMBL/GenBank/DDBJ databases">
        <title>The complete chromosome of Sebaldella termitidis ATCC 33386.</title>
        <authorList>
            <consortium name="US DOE Joint Genome Institute (JGI-PGF)"/>
            <person name="Lucas S."/>
            <person name="Copeland A."/>
            <person name="Lapidus A."/>
            <person name="Glavina del Rio T."/>
            <person name="Dalin E."/>
            <person name="Tice H."/>
            <person name="Bruce D."/>
            <person name="Goodwin L."/>
            <person name="Pitluck S."/>
            <person name="Kyrpides N."/>
            <person name="Mavromatis K."/>
            <person name="Ivanova N."/>
            <person name="Mikhailova N."/>
            <person name="Sims D."/>
            <person name="Meincke L."/>
            <person name="Brettin T."/>
            <person name="Detter J.C."/>
            <person name="Han C."/>
            <person name="Larimer F."/>
            <person name="Land M."/>
            <person name="Hauser L."/>
            <person name="Markowitz V."/>
            <person name="Cheng J.F."/>
            <person name="Hugenholtz P."/>
            <person name="Woyke T."/>
            <person name="Wu D."/>
            <person name="Eisen J.A."/>
        </authorList>
    </citation>
    <scope>NUCLEOTIDE SEQUENCE [LARGE SCALE GENOMIC DNA]</scope>
    <source>
        <strain evidence="4">ATCC 33386 / NCTC 11300</strain>
    </source>
</reference>
<evidence type="ECO:0000259" key="2">
    <source>
        <dbReference type="Pfam" id="PF22725"/>
    </source>
</evidence>
<dbReference type="PANTHER" id="PTHR43377">
    <property type="entry name" value="BILIVERDIN REDUCTASE A"/>
    <property type="match status" value="1"/>
</dbReference>